<evidence type="ECO:0000313" key="4">
    <source>
        <dbReference type="Proteomes" id="UP000199119"/>
    </source>
</evidence>
<evidence type="ECO:0000313" key="3">
    <source>
        <dbReference type="EMBL" id="SFE78610.1"/>
    </source>
</evidence>
<name>A0A1I2DF75_9BURK</name>
<dbReference type="Proteomes" id="UP000199119">
    <property type="component" value="Unassembled WGS sequence"/>
</dbReference>
<dbReference type="EMBL" id="FONX01000005">
    <property type="protein sequence ID" value="SFE78610.1"/>
    <property type="molecule type" value="Genomic_DNA"/>
</dbReference>
<dbReference type="PANTHER" id="PTHR43674:SF2">
    <property type="entry name" value="BETA-UREIDOPROPIONASE"/>
    <property type="match status" value="1"/>
</dbReference>
<dbReference type="GO" id="GO:0050126">
    <property type="term" value="F:N-carbamoylputrescine amidase activity"/>
    <property type="evidence" value="ECO:0007669"/>
    <property type="project" value="TreeGrafter"/>
</dbReference>
<dbReference type="CDD" id="cd07197">
    <property type="entry name" value="nitrilase"/>
    <property type="match status" value="1"/>
</dbReference>
<protein>
    <submittedName>
        <fullName evidence="3">Predicted amidohydrolase</fullName>
    </submittedName>
</protein>
<dbReference type="Gene3D" id="3.60.110.10">
    <property type="entry name" value="Carbon-nitrogen hydrolase"/>
    <property type="match status" value="1"/>
</dbReference>
<sequence length="252" mass="25742">MRVAAAQTCSLPGGPAANIGNHLRLAEAAASEAVQLLVFPELSLTGYDLQGLAGWAAEPGDALFAPLREAARRHGMTLVVGSAARPQGGDGRPGIGAFTFLPDGGTRIYRKRHLHPGEELHAAPGREDAHVHAIGGLPVALAICADIGHEPHGDLARQAGAELYAAGIVMSDRGQAQDTASAQGHAQRCGMAVLTANHGAPTGGYACVGRSAFWAPGGKRLAEAGGSGDWLVIAERGASDGHWSAWARAVAP</sequence>
<dbReference type="SUPFAM" id="SSF56317">
    <property type="entry name" value="Carbon-nitrogen hydrolase"/>
    <property type="match status" value="1"/>
</dbReference>
<organism evidence="3 4">
    <name type="scientific">Paracidovorax wautersii</name>
    <dbReference type="NCBI Taxonomy" id="1177982"/>
    <lineage>
        <taxon>Bacteria</taxon>
        <taxon>Pseudomonadati</taxon>
        <taxon>Pseudomonadota</taxon>
        <taxon>Betaproteobacteria</taxon>
        <taxon>Burkholderiales</taxon>
        <taxon>Comamonadaceae</taxon>
        <taxon>Paracidovorax</taxon>
    </lineage>
</organism>
<dbReference type="OrthoDB" id="9803803at2"/>
<dbReference type="InterPro" id="IPR036526">
    <property type="entry name" value="C-N_Hydrolase_sf"/>
</dbReference>
<keyword evidence="1 3" id="KW-0378">Hydrolase</keyword>
<dbReference type="PROSITE" id="PS50263">
    <property type="entry name" value="CN_HYDROLASE"/>
    <property type="match status" value="1"/>
</dbReference>
<dbReference type="RefSeq" id="WP_092939376.1">
    <property type="nucleotide sequence ID" value="NZ_FONX01000005.1"/>
</dbReference>
<dbReference type="InterPro" id="IPR050345">
    <property type="entry name" value="Aliph_Amidase/BUP"/>
</dbReference>
<dbReference type="PANTHER" id="PTHR43674">
    <property type="entry name" value="NITRILASE C965.09-RELATED"/>
    <property type="match status" value="1"/>
</dbReference>
<dbReference type="GO" id="GO:0033388">
    <property type="term" value="P:putrescine biosynthetic process from arginine"/>
    <property type="evidence" value="ECO:0007669"/>
    <property type="project" value="TreeGrafter"/>
</dbReference>
<feature type="domain" description="CN hydrolase" evidence="2">
    <location>
        <begin position="1"/>
        <end position="238"/>
    </location>
</feature>
<dbReference type="InterPro" id="IPR003010">
    <property type="entry name" value="C-N_Hydrolase"/>
</dbReference>
<evidence type="ECO:0000259" key="2">
    <source>
        <dbReference type="PROSITE" id="PS50263"/>
    </source>
</evidence>
<proteinExistence type="predicted"/>
<gene>
    <name evidence="3" type="ORF">SAMN04489711_105134</name>
</gene>
<dbReference type="AlphaFoldDB" id="A0A1I2DF75"/>
<dbReference type="Pfam" id="PF00795">
    <property type="entry name" value="CN_hydrolase"/>
    <property type="match status" value="1"/>
</dbReference>
<dbReference type="STRING" id="1177982.SAMN04489711_105134"/>
<reference evidence="4" key="1">
    <citation type="submission" date="2016-10" db="EMBL/GenBank/DDBJ databases">
        <authorList>
            <person name="Varghese N."/>
            <person name="Submissions S."/>
        </authorList>
    </citation>
    <scope>NUCLEOTIDE SEQUENCE [LARGE SCALE GENOMIC DNA]</scope>
    <source>
        <strain evidence="4">DSM 27981</strain>
    </source>
</reference>
<keyword evidence="4" id="KW-1185">Reference proteome</keyword>
<accession>A0A1I2DF75</accession>
<evidence type="ECO:0000256" key="1">
    <source>
        <dbReference type="ARBA" id="ARBA00022801"/>
    </source>
</evidence>